<evidence type="ECO:0000256" key="5">
    <source>
        <dbReference type="ARBA" id="ARBA00023239"/>
    </source>
</evidence>
<keyword evidence="4" id="KW-0620">Polyamine biosynthesis</keyword>
<dbReference type="InterPro" id="IPR002433">
    <property type="entry name" value="Orn_de-COase"/>
</dbReference>
<evidence type="ECO:0000313" key="12">
    <source>
        <dbReference type="Proteomes" id="UP001497382"/>
    </source>
</evidence>
<dbReference type="AlphaFoldDB" id="A0AAV1ZK74"/>
<proteinExistence type="inferred from homology"/>
<keyword evidence="3 7" id="KW-0663">Pyridoxal phosphate</keyword>
<feature type="modified residue" description="N6-(pyridoxal phosphate)lysine" evidence="7">
    <location>
        <position position="79"/>
    </location>
</feature>
<feature type="domain" description="Orn/DAP/Arg decarboxylase 2 C-terminal" evidence="9">
    <location>
        <begin position="50"/>
        <end position="388"/>
    </location>
</feature>
<evidence type="ECO:0000259" key="10">
    <source>
        <dbReference type="Pfam" id="PF02784"/>
    </source>
</evidence>
<keyword evidence="12" id="KW-1185">Reference proteome</keyword>
<evidence type="ECO:0000256" key="2">
    <source>
        <dbReference type="ARBA" id="ARBA00008872"/>
    </source>
</evidence>
<dbReference type="PRINTS" id="PR01182">
    <property type="entry name" value="ORNDCRBXLASE"/>
</dbReference>
<evidence type="ECO:0008006" key="13">
    <source>
        <dbReference type="Google" id="ProtNLM"/>
    </source>
</evidence>
<comment type="caution">
    <text evidence="11">The sequence shown here is derived from an EMBL/GenBank/DDBJ whole genome shotgun (WGS) entry which is preliminary data.</text>
</comment>
<evidence type="ECO:0000256" key="3">
    <source>
        <dbReference type="ARBA" id="ARBA00022898"/>
    </source>
</evidence>
<dbReference type="InterPro" id="IPR029066">
    <property type="entry name" value="PLP-binding_barrel"/>
</dbReference>
<dbReference type="FunFam" id="3.20.20.10:FF:000005">
    <property type="entry name" value="Ornithine decarboxylase"/>
    <property type="match status" value="1"/>
</dbReference>
<evidence type="ECO:0000256" key="6">
    <source>
        <dbReference type="ARBA" id="ARBA00037173"/>
    </source>
</evidence>
<evidence type="ECO:0000256" key="4">
    <source>
        <dbReference type="ARBA" id="ARBA00023115"/>
    </source>
</evidence>
<dbReference type="GO" id="GO:0004586">
    <property type="term" value="F:ornithine decarboxylase activity"/>
    <property type="evidence" value="ECO:0007669"/>
    <property type="project" value="TreeGrafter"/>
</dbReference>
<evidence type="ECO:0000259" key="9">
    <source>
        <dbReference type="Pfam" id="PF00278"/>
    </source>
</evidence>
<dbReference type="SUPFAM" id="SSF51419">
    <property type="entry name" value="PLP-binding barrel"/>
    <property type="match status" value="1"/>
</dbReference>
<comment type="function">
    <text evidence="6">Catalyzes the first and rate-limiting step of polyamine biosynthesis that converts ornithine into putrescine, which is the precursor for the polyamines, spermidine and spermine. Polyamines are essential for cell proliferation and are implicated in cellular processes, ranging from DNA replication to apoptosis.</text>
</comment>
<evidence type="ECO:0000256" key="1">
    <source>
        <dbReference type="ARBA" id="ARBA00001933"/>
    </source>
</evidence>
<reference evidence="11 12" key="1">
    <citation type="submission" date="2024-04" db="EMBL/GenBank/DDBJ databases">
        <authorList>
            <person name="Rising A."/>
            <person name="Reimegard J."/>
            <person name="Sonavane S."/>
            <person name="Akerstrom W."/>
            <person name="Nylinder S."/>
            <person name="Hedman E."/>
            <person name="Kallberg Y."/>
        </authorList>
    </citation>
    <scope>NUCLEOTIDE SEQUENCE [LARGE SCALE GENOMIC DNA]</scope>
</reference>
<gene>
    <name evidence="11" type="ORF">LARSCL_LOCUS6167</name>
</gene>
<organism evidence="11 12">
    <name type="scientific">Larinioides sclopetarius</name>
    <dbReference type="NCBI Taxonomy" id="280406"/>
    <lineage>
        <taxon>Eukaryota</taxon>
        <taxon>Metazoa</taxon>
        <taxon>Ecdysozoa</taxon>
        <taxon>Arthropoda</taxon>
        <taxon>Chelicerata</taxon>
        <taxon>Arachnida</taxon>
        <taxon>Araneae</taxon>
        <taxon>Araneomorphae</taxon>
        <taxon>Entelegynae</taxon>
        <taxon>Araneoidea</taxon>
        <taxon>Araneidae</taxon>
        <taxon>Larinioides</taxon>
    </lineage>
</organism>
<dbReference type="Pfam" id="PF02784">
    <property type="entry name" value="Orn_Arg_deC_N"/>
    <property type="match status" value="1"/>
</dbReference>
<dbReference type="Gene3D" id="3.20.20.10">
    <property type="entry name" value="Alanine racemase"/>
    <property type="match status" value="1"/>
</dbReference>
<dbReference type="Pfam" id="PF00278">
    <property type="entry name" value="Orn_DAP_Arg_deC"/>
    <property type="match status" value="1"/>
</dbReference>
<evidence type="ECO:0000256" key="8">
    <source>
        <dbReference type="RuleBase" id="RU003737"/>
    </source>
</evidence>
<feature type="active site" description="Proton donor" evidence="7">
    <location>
        <position position="361"/>
    </location>
</feature>
<dbReference type="EMBL" id="CAXIEN010000058">
    <property type="protein sequence ID" value="CAL1272055.1"/>
    <property type="molecule type" value="Genomic_DNA"/>
</dbReference>
<dbReference type="InterPro" id="IPR009006">
    <property type="entry name" value="Ala_racemase/Decarboxylase_C"/>
</dbReference>
<dbReference type="GO" id="GO:0005737">
    <property type="term" value="C:cytoplasm"/>
    <property type="evidence" value="ECO:0007669"/>
    <property type="project" value="TreeGrafter"/>
</dbReference>
<dbReference type="SUPFAM" id="SSF50621">
    <property type="entry name" value="Alanine racemase C-terminal domain-like"/>
    <property type="match status" value="1"/>
</dbReference>
<name>A0AAV1ZK74_9ARAC</name>
<comment type="similarity">
    <text evidence="2 8">Belongs to the Orn/Lys/Arg decarboxylase class-II family.</text>
</comment>
<comment type="cofactor">
    <cofactor evidence="1 7">
        <name>pyridoxal 5'-phosphate</name>
        <dbReference type="ChEBI" id="CHEBI:597326"/>
    </cofactor>
</comment>
<dbReference type="InterPro" id="IPR022644">
    <property type="entry name" value="De-COase2_N"/>
</dbReference>
<dbReference type="InterPro" id="IPR022643">
    <property type="entry name" value="De-COase2_C"/>
</dbReference>
<sequence length="448" mass="50764">MSETNSFTKNSPTTGNVFDLISSKSLKKYYKSLNEYLITNAKDLGQDQPFYVYDLADILWKTQLWYERFPNVFPYYAVKANADPVLVRLFVLLGYGFDCSTEGEIRFVLKAGADPQKIIFAHTIKSHRALKYAASVGVDLMTFDSKEELHKISKDFPTARLVIRIKSKSTQNVYNLSKKFGCEDSEAKDLLLQAKALNLNVVGVSFHVGALCDDPETYTSTINNARLVFDAAQQLGYKFTIMDIGAGFFGSEEREQFFYELSREINSSLEKNFPTGDVKFIAEPGCYCVASAVSIVTSIIGKKSVSTTENGIEKEYFLNDGFYQSFFEHHDIYDVKPIPVLTPQELEQRANYKSRVWGQTCCSEDLIKEECILPEMEDGEFIRWLNMGAYGKGVSSTFTIVPHPADRYVYVQDSRLRFHSIPNPKEVTDYISEVADLVENKEIANGHL</sequence>
<evidence type="ECO:0000256" key="7">
    <source>
        <dbReference type="PIRSR" id="PIRSR600183-50"/>
    </source>
</evidence>
<feature type="domain" description="Orn/DAP/Arg decarboxylase 2 N-terminal" evidence="10">
    <location>
        <begin position="56"/>
        <end position="290"/>
    </location>
</feature>
<dbReference type="PANTHER" id="PTHR11482">
    <property type="entry name" value="ARGININE/DIAMINOPIMELATE/ORNITHINE DECARBOXYLASE"/>
    <property type="match status" value="1"/>
</dbReference>
<evidence type="ECO:0000313" key="11">
    <source>
        <dbReference type="EMBL" id="CAL1272055.1"/>
    </source>
</evidence>
<keyword evidence="5" id="KW-0456">Lyase</keyword>
<dbReference type="PANTHER" id="PTHR11482:SF6">
    <property type="entry name" value="ORNITHINE DECARBOXYLASE 1-RELATED"/>
    <property type="match status" value="1"/>
</dbReference>
<dbReference type="Gene3D" id="2.40.37.10">
    <property type="entry name" value="Lyase, Ornithine Decarboxylase, Chain A, domain 1"/>
    <property type="match status" value="1"/>
</dbReference>
<dbReference type="CDD" id="cd00622">
    <property type="entry name" value="PLPDE_III_ODC"/>
    <property type="match status" value="1"/>
</dbReference>
<protein>
    <recommendedName>
        <fullName evidence="13">Ornithine decarboxylase</fullName>
    </recommendedName>
</protein>
<dbReference type="InterPro" id="IPR000183">
    <property type="entry name" value="Orn/DAP/Arg_de-COase"/>
</dbReference>
<dbReference type="PRINTS" id="PR01179">
    <property type="entry name" value="ODADCRBXLASE"/>
</dbReference>
<dbReference type="GO" id="GO:0033387">
    <property type="term" value="P:putrescine biosynthetic process from arginine, via ornithine"/>
    <property type="evidence" value="ECO:0007669"/>
    <property type="project" value="TreeGrafter"/>
</dbReference>
<dbReference type="Proteomes" id="UP001497382">
    <property type="component" value="Unassembled WGS sequence"/>
</dbReference>
<accession>A0AAV1ZK74</accession>